<dbReference type="GO" id="GO:0016020">
    <property type="term" value="C:membrane"/>
    <property type="evidence" value="ECO:0007669"/>
    <property type="project" value="UniProtKB-SubCell"/>
</dbReference>
<evidence type="ECO:0000313" key="7">
    <source>
        <dbReference type="EMBL" id="MXR41922.1"/>
    </source>
</evidence>
<dbReference type="AlphaFoldDB" id="A0A6B0SZZ5"/>
<evidence type="ECO:0000256" key="4">
    <source>
        <dbReference type="ARBA" id="ARBA00023136"/>
    </source>
</evidence>
<name>A0A6B0SZZ5_9EURY</name>
<dbReference type="Pfam" id="PF04893">
    <property type="entry name" value="Yip1"/>
    <property type="match status" value="1"/>
</dbReference>
<dbReference type="EMBL" id="WUUS01000006">
    <property type="protein sequence ID" value="MXR41922.1"/>
    <property type="molecule type" value="Genomic_DNA"/>
</dbReference>
<feature type="transmembrane region" description="Helical" evidence="5">
    <location>
        <begin position="24"/>
        <end position="46"/>
    </location>
</feature>
<feature type="domain" description="Yip1" evidence="6">
    <location>
        <begin position="8"/>
        <end position="234"/>
    </location>
</feature>
<comment type="subcellular location">
    <subcellularLocation>
        <location evidence="1">Membrane</location>
        <topology evidence="1">Multi-pass membrane protein</topology>
    </subcellularLocation>
</comment>
<evidence type="ECO:0000259" key="6">
    <source>
        <dbReference type="Pfam" id="PF04893"/>
    </source>
</evidence>
<evidence type="ECO:0000313" key="8">
    <source>
        <dbReference type="Proteomes" id="UP000437065"/>
    </source>
</evidence>
<dbReference type="InterPro" id="IPR006977">
    <property type="entry name" value="Yip1_dom"/>
</dbReference>
<feature type="transmembrane region" description="Helical" evidence="5">
    <location>
        <begin position="107"/>
        <end position="129"/>
    </location>
</feature>
<evidence type="ECO:0000256" key="1">
    <source>
        <dbReference type="ARBA" id="ARBA00004141"/>
    </source>
</evidence>
<evidence type="ECO:0000256" key="2">
    <source>
        <dbReference type="ARBA" id="ARBA00022692"/>
    </source>
</evidence>
<keyword evidence="3 5" id="KW-1133">Transmembrane helix</keyword>
<organism evidence="7 8">
    <name type="scientific">Halobaculum saliterrae</name>
    <dbReference type="NCBI Taxonomy" id="2073113"/>
    <lineage>
        <taxon>Archaea</taxon>
        <taxon>Methanobacteriati</taxon>
        <taxon>Methanobacteriota</taxon>
        <taxon>Stenosarchaea group</taxon>
        <taxon>Halobacteria</taxon>
        <taxon>Halobacteriales</taxon>
        <taxon>Haloferacaceae</taxon>
        <taxon>Halobaculum</taxon>
    </lineage>
</organism>
<dbReference type="Proteomes" id="UP000437065">
    <property type="component" value="Unassembled WGS sequence"/>
</dbReference>
<evidence type="ECO:0000256" key="5">
    <source>
        <dbReference type="SAM" id="Phobius"/>
    </source>
</evidence>
<feature type="transmembrane region" description="Helical" evidence="5">
    <location>
        <begin position="182"/>
        <end position="205"/>
    </location>
</feature>
<feature type="transmembrane region" description="Helical" evidence="5">
    <location>
        <begin position="217"/>
        <end position="235"/>
    </location>
</feature>
<proteinExistence type="predicted"/>
<dbReference type="RefSeq" id="WP_159667171.1">
    <property type="nucleotide sequence ID" value="NZ_WUUS01000006.1"/>
</dbReference>
<accession>A0A6B0SZZ5</accession>
<dbReference type="OrthoDB" id="116519at2157"/>
<evidence type="ECO:0000256" key="3">
    <source>
        <dbReference type="ARBA" id="ARBA00022989"/>
    </source>
</evidence>
<keyword evidence="8" id="KW-1185">Reference proteome</keyword>
<comment type="caution">
    <text evidence="7">The sequence shown here is derived from an EMBL/GenBank/DDBJ whole genome shotgun (WGS) entry which is preliminary data.</text>
</comment>
<reference evidence="7 8" key="1">
    <citation type="submission" date="2019-12" db="EMBL/GenBank/DDBJ databases">
        <title>Isolation and characterization of three novel carbon monoxide-oxidizing members of Halobacteria from salione crusts and soils.</title>
        <authorList>
            <person name="Myers M.R."/>
            <person name="King G.M."/>
        </authorList>
    </citation>
    <scope>NUCLEOTIDE SEQUENCE [LARGE SCALE GENOMIC DNA]</scope>
    <source>
        <strain evidence="7 8">WSA2</strain>
    </source>
</reference>
<sequence>MAGPRTPLLRPNSYFERHGGSPPFAHAAAAVGLVTIVTAGGLAVFLGEFAAALDVPITVDNPAYPGETFCEDSAFDDTPTGCGEPKEVERSLGTLVAEELSWLPPTAVALVPLFWLVQGGVLHAASAMADGEGAFADTLAVAGWGMVPSLARLLGVGALIVYRLRTAAVPGSPEGAVDALRAAIGGVEAIGLLAAVAVAVWAGVIRTYGLADARDHSVGTAATIVGVLTAIGLALELV</sequence>
<keyword evidence="4 5" id="KW-0472">Membrane</keyword>
<feature type="transmembrane region" description="Helical" evidence="5">
    <location>
        <begin position="141"/>
        <end position="162"/>
    </location>
</feature>
<gene>
    <name evidence="7" type="ORF">GRX01_11315</name>
</gene>
<protein>
    <submittedName>
        <fullName evidence="7">YIP1 family protein</fullName>
    </submittedName>
</protein>
<keyword evidence="2 5" id="KW-0812">Transmembrane</keyword>